<dbReference type="eggNOG" id="KOG0274">
    <property type="taxonomic scope" value="Eukaryota"/>
</dbReference>
<protein>
    <submittedName>
        <fullName evidence="4">Uncharacterized protein</fullName>
    </submittedName>
</protein>
<accession>A7RWB6</accession>
<evidence type="ECO:0000313" key="5">
    <source>
        <dbReference type="Proteomes" id="UP000001593"/>
    </source>
</evidence>
<dbReference type="InterPro" id="IPR015943">
    <property type="entry name" value="WD40/YVTN_repeat-like_dom_sf"/>
</dbReference>
<evidence type="ECO:0000313" key="4">
    <source>
        <dbReference type="EMBL" id="EDO44286.1"/>
    </source>
</evidence>
<dbReference type="AlphaFoldDB" id="A7RWB6"/>
<evidence type="ECO:0000256" key="3">
    <source>
        <dbReference type="PROSITE-ProRule" id="PRU00221"/>
    </source>
</evidence>
<dbReference type="SUPFAM" id="SSF50978">
    <property type="entry name" value="WD40 repeat-like"/>
    <property type="match status" value="1"/>
</dbReference>
<evidence type="ECO:0000256" key="2">
    <source>
        <dbReference type="ARBA" id="ARBA00022737"/>
    </source>
</evidence>
<dbReference type="OMA" id="ASLCMKY"/>
<name>A7RWB6_NEMVE</name>
<dbReference type="EMBL" id="DS469546">
    <property type="protein sequence ID" value="EDO44286.1"/>
    <property type="molecule type" value="Genomic_DNA"/>
</dbReference>
<reference evidence="4 5" key="1">
    <citation type="journal article" date="2007" name="Science">
        <title>Sea anemone genome reveals ancestral eumetazoan gene repertoire and genomic organization.</title>
        <authorList>
            <person name="Putnam N.H."/>
            <person name="Srivastava M."/>
            <person name="Hellsten U."/>
            <person name="Dirks B."/>
            <person name="Chapman J."/>
            <person name="Salamov A."/>
            <person name="Terry A."/>
            <person name="Shapiro H."/>
            <person name="Lindquist E."/>
            <person name="Kapitonov V.V."/>
            <person name="Jurka J."/>
            <person name="Genikhovich G."/>
            <person name="Grigoriev I.V."/>
            <person name="Lucas S.M."/>
            <person name="Steele R.E."/>
            <person name="Finnerty J.R."/>
            <person name="Technau U."/>
            <person name="Martindale M.Q."/>
            <person name="Rokhsar D.S."/>
        </authorList>
    </citation>
    <scope>NUCLEOTIDE SEQUENCE [LARGE SCALE GENOMIC DNA]</scope>
    <source>
        <strain evidence="5">CH2 X CH6</strain>
    </source>
</reference>
<dbReference type="InterPro" id="IPR001680">
    <property type="entry name" value="WD40_rpt"/>
</dbReference>
<keyword evidence="1 3" id="KW-0853">WD repeat</keyword>
<dbReference type="InParanoid" id="A7RWB6"/>
<dbReference type="SMART" id="SM00320">
    <property type="entry name" value="WD40"/>
    <property type="match status" value="3"/>
</dbReference>
<dbReference type="GO" id="GO:1990234">
    <property type="term" value="C:transferase complex"/>
    <property type="evidence" value="ECO:0007669"/>
    <property type="project" value="UniProtKB-ARBA"/>
</dbReference>
<dbReference type="PANTHER" id="PTHR22847:SF637">
    <property type="entry name" value="WD REPEAT DOMAIN 5B"/>
    <property type="match status" value="1"/>
</dbReference>
<evidence type="ECO:0000256" key="1">
    <source>
        <dbReference type="ARBA" id="ARBA00022574"/>
    </source>
</evidence>
<dbReference type="Proteomes" id="UP000001593">
    <property type="component" value="Unassembled WGS sequence"/>
</dbReference>
<dbReference type="STRING" id="45351.A7RWB6"/>
<keyword evidence="5" id="KW-1185">Reference proteome</keyword>
<dbReference type="Pfam" id="PF00400">
    <property type="entry name" value="WD40"/>
    <property type="match status" value="2"/>
</dbReference>
<dbReference type="Gene3D" id="2.130.10.10">
    <property type="entry name" value="YVTN repeat-like/Quinoprotein amine dehydrogenase"/>
    <property type="match status" value="1"/>
</dbReference>
<dbReference type="PANTHER" id="PTHR22847">
    <property type="entry name" value="WD40 REPEAT PROTEIN"/>
    <property type="match status" value="1"/>
</dbReference>
<gene>
    <name evidence="4" type="ORF">NEMVEDRAFT_v1g203107</name>
</gene>
<sequence>MAELAVVRVSLKLVWGLVANRVINSLEHGDFADEKIRQLLLSEFRKIHESLNALRRKELVAATAFMENGYELLKEDVSEARKEFNKARDAAQVAFGVVQDYQDKVLATKIMVASALHEFEEKPDTAASLCMKYVSRLNSLPEVEKACAILLGQKFGGKLRALASSGSREDFIGAVSEINRCVFEFVTGRGGASQEGSWPLIQCGSEKLNPIGECILLRRHTAICSLAPNDGSPIAMATAQNKLFILVSPATDFANDPLMANAVKVFDLETRMFSNMHGHTGYVLSIIALGNHQVATGSMDKQVMIWDAATLKCLHILSGHEGSIRALGANTANLFSASADCTIRVWKRDSFELMHTLEQKSPISSLCVSNRHLFAYGVSEGVQYWDLKKWEKVHQIAIYGSINYMHIVRNFLVVHCSNELRIVNLGNLLECCKLSKTGTMSAALHNSICCGSEESLMLMHLPLQKCIGKKDLGSEQRPFRVRCLEYDSKTGYLYVAGAETLPHKQETILRL</sequence>
<feature type="repeat" description="WD" evidence="3">
    <location>
        <begin position="317"/>
        <end position="356"/>
    </location>
</feature>
<dbReference type="HOGENOM" id="CLU_533532_0_0_1"/>
<organism evidence="4 5">
    <name type="scientific">Nematostella vectensis</name>
    <name type="common">Starlet sea anemone</name>
    <dbReference type="NCBI Taxonomy" id="45351"/>
    <lineage>
        <taxon>Eukaryota</taxon>
        <taxon>Metazoa</taxon>
        <taxon>Cnidaria</taxon>
        <taxon>Anthozoa</taxon>
        <taxon>Hexacorallia</taxon>
        <taxon>Actiniaria</taxon>
        <taxon>Edwardsiidae</taxon>
        <taxon>Nematostella</taxon>
    </lineage>
</organism>
<dbReference type="PROSITE" id="PS50082">
    <property type="entry name" value="WD_REPEATS_2"/>
    <property type="match status" value="2"/>
</dbReference>
<keyword evidence="2" id="KW-0677">Repeat</keyword>
<dbReference type="KEGG" id="nve:5516259"/>
<proteinExistence type="predicted"/>
<feature type="repeat" description="WD" evidence="3">
    <location>
        <begin position="276"/>
        <end position="316"/>
    </location>
</feature>
<dbReference type="OrthoDB" id="6262491at2759"/>
<dbReference type="PhylomeDB" id="A7RWB6"/>
<dbReference type="InterPro" id="IPR036322">
    <property type="entry name" value="WD40_repeat_dom_sf"/>
</dbReference>